<sequence>MVSSGRGADIDGLALDIIEELDPVCIGKEKWVKTNDVGEGDNVMDIVVEFPVAAVLFVVATVDVMEVVLDEVNMVAIGVGMTPSPCCWACVEWNMIKRRDSCAR</sequence>
<accession>A0AAN7HVT1</accession>
<evidence type="ECO:0000313" key="2">
    <source>
        <dbReference type="Proteomes" id="UP001304243"/>
    </source>
</evidence>
<keyword evidence="2" id="KW-1185">Reference proteome</keyword>
<dbReference type="GeneID" id="89951627"/>
<dbReference type="EMBL" id="JASEJX010000039">
    <property type="protein sequence ID" value="KAK4509588.1"/>
    <property type="molecule type" value="Genomic_DNA"/>
</dbReference>
<dbReference type="AlphaFoldDB" id="A0AAN7HVT1"/>
<reference evidence="1 2" key="1">
    <citation type="submission" date="2022-11" db="EMBL/GenBank/DDBJ databases">
        <title>Mucor velutinosus strain NIH1002 WGS.</title>
        <authorList>
            <person name="Subramanian P."/>
            <person name="Mullikin J.C."/>
            <person name="Segre J.A."/>
            <person name="Zelazny A.M."/>
        </authorList>
    </citation>
    <scope>NUCLEOTIDE SEQUENCE [LARGE SCALE GENOMIC DNA]</scope>
    <source>
        <strain evidence="1 2">NIH1002</strain>
    </source>
</reference>
<organism evidence="1 2">
    <name type="scientific">Mucor velutinosus</name>
    <dbReference type="NCBI Taxonomy" id="708070"/>
    <lineage>
        <taxon>Eukaryota</taxon>
        <taxon>Fungi</taxon>
        <taxon>Fungi incertae sedis</taxon>
        <taxon>Mucoromycota</taxon>
        <taxon>Mucoromycotina</taxon>
        <taxon>Mucoromycetes</taxon>
        <taxon>Mucorales</taxon>
        <taxon>Mucorineae</taxon>
        <taxon>Mucoraceae</taxon>
        <taxon>Mucor</taxon>
    </lineage>
</organism>
<dbReference type="RefSeq" id="XP_064676254.1">
    <property type="nucleotide sequence ID" value="XM_064827197.1"/>
</dbReference>
<evidence type="ECO:0000313" key="1">
    <source>
        <dbReference type="EMBL" id="KAK4509588.1"/>
    </source>
</evidence>
<proteinExistence type="predicted"/>
<name>A0AAN7HVT1_9FUNG</name>
<dbReference type="Proteomes" id="UP001304243">
    <property type="component" value="Unassembled WGS sequence"/>
</dbReference>
<protein>
    <submittedName>
        <fullName evidence="1">Uncharacterized protein</fullName>
    </submittedName>
</protein>
<comment type="caution">
    <text evidence="1">The sequence shown here is derived from an EMBL/GenBank/DDBJ whole genome shotgun (WGS) entry which is preliminary data.</text>
</comment>
<gene>
    <name evidence="1" type="ORF">ATC70_007941</name>
</gene>